<dbReference type="GeneID" id="78897127"/>
<protein>
    <submittedName>
        <fullName evidence="1">Uncharacterized protein</fullName>
    </submittedName>
</protein>
<name>A0A2D2BYI9_9RHOB</name>
<proteinExistence type="predicted"/>
<evidence type="ECO:0000313" key="2">
    <source>
        <dbReference type="Proteomes" id="UP000229314"/>
    </source>
</evidence>
<gene>
    <name evidence="1" type="ORF">PYTT13_05500</name>
</gene>
<sequence>MKPHQRILDRREREARRGRLGKGRFDLLVKELVAVIRLAFEAGATATLFGLEGPLRAGIRADLCRQGWRWTDADEMAREMLDSAFCSVRATRPGWDEGQPEWTVHAGTLIERAFCANCHALLPDGRPKFCDPLCKSAFHGRLSRRKQAQDDRAVKLAITGI</sequence>
<dbReference type="RefSeq" id="WP_099648454.1">
    <property type="nucleotide sequence ID" value="NZ_CAJGAB010000008.1"/>
</dbReference>
<evidence type="ECO:0000313" key="1">
    <source>
        <dbReference type="EMBL" id="ATQ55318.1"/>
    </source>
</evidence>
<accession>A0A2D2BYI9</accession>
<dbReference type="EMBL" id="CP024422">
    <property type="protein sequence ID" value="ATQ55318.1"/>
    <property type="molecule type" value="Genomic_DNA"/>
</dbReference>
<dbReference type="AlphaFoldDB" id="A0A2D2BYI9"/>
<dbReference type="Proteomes" id="UP000229314">
    <property type="component" value="Chromosome"/>
</dbReference>
<reference evidence="1 2" key="1">
    <citation type="submission" date="2017-10" db="EMBL/GenBank/DDBJ databases">
        <title>Complete genome sequence of Paracoccus yeei TT13 isolated from human skin.</title>
        <authorList>
            <person name="Lee K."/>
            <person name="Lim J.Y."/>
            <person name="Hwang I."/>
        </authorList>
    </citation>
    <scope>NUCLEOTIDE SEQUENCE [LARGE SCALE GENOMIC DNA]</scope>
    <source>
        <strain evidence="1 2">TT13</strain>
    </source>
</reference>
<organism evidence="1 2">
    <name type="scientific">Paracoccus yeei</name>
    <dbReference type="NCBI Taxonomy" id="147645"/>
    <lineage>
        <taxon>Bacteria</taxon>
        <taxon>Pseudomonadati</taxon>
        <taxon>Pseudomonadota</taxon>
        <taxon>Alphaproteobacteria</taxon>
        <taxon>Rhodobacterales</taxon>
        <taxon>Paracoccaceae</taxon>
        <taxon>Paracoccus</taxon>
    </lineage>
</organism>